<keyword evidence="2" id="KW-1185">Reference proteome</keyword>
<comment type="caution">
    <text evidence="1">The sequence shown here is derived from an EMBL/GenBank/DDBJ whole genome shotgun (WGS) entry which is preliminary data.</text>
</comment>
<sequence>MFKMSRNKIFLVGTMNNQITGSKLPSKRNCLSVLYYNMRNVHLNLNSSALLTIDECLIYWKKARIPNQDRDNCAKKLKKLYEDLRSLEKNNTKIGNLYRLREKQFEETLDDLFDIAHSNAMNTIKIDEDKEFLLLQRQKGRVGCMLGRDIKLAEKEQRKATREDAEYKRKNIQQNSGYLKTANILNEFDSDTSEFEETIIEEPEIELNIPSSSTSVRKRARREILTPRLSACLDKCKISDRDAVHLITACIEAVALDINDFAVNRTSIRNARQIFRKNNTSNIKSKFIDLNLNYGIVHWDSKILPTLVGKDKCDRLPVVITALKTEQLLGVPHLSRGTGNEICSAVYDELENWGLLEKIQGFVFDTTASNSGRLSGACVLLEQKLGRNVLFLACRHHIFEIILQAVFIEAKFAPSSGPDIPLFKRFIDNWKNINKNEYSVWTDDSMTFDILNNVRDEVLDFAEKRLQDCFPSDDYKEFLQLIVIFLGGKLKGNVNFRQPGAYHLARWMAKGIYSLKILLFKNQFKLTSTEEMSLKKISCFIIKCYAEVWFTAPNAIKAPINDILFIKKLYNYKNDDKKIAETALKKFINHLWYLSDECVAFSIFDNRVTIEQKRKMAIKMLMNELDEYEQVGEVKKKHSLKIEDIPNFIHQDLPVDLITYKSIQLLNRFNIQTNFLLLDPKCWEENEEYKKGKEIIGSLKVVNDTAERHVKLMEEFNSKITKNEEQKQFLLQTVQDYRRKYPNHNRETMCKPYKL</sequence>
<dbReference type="Proteomes" id="UP000475862">
    <property type="component" value="Unassembled WGS sequence"/>
</dbReference>
<dbReference type="PANTHER" id="PTHR46113:SF1">
    <property type="entry name" value="PEPTIDASE M17 LEUCYL AMINOPEPTIDASE N-TERMINAL DOMAIN-CONTAINING PROTEIN"/>
    <property type="match status" value="1"/>
</dbReference>
<evidence type="ECO:0000313" key="2">
    <source>
        <dbReference type="Proteomes" id="UP000475862"/>
    </source>
</evidence>
<dbReference type="EMBL" id="VYZN01000080">
    <property type="protein sequence ID" value="KAE9523346.1"/>
    <property type="molecule type" value="Genomic_DNA"/>
</dbReference>
<evidence type="ECO:0000313" key="1">
    <source>
        <dbReference type="EMBL" id="KAE9523346.1"/>
    </source>
</evidence>
<accession>A0A6G0SY95</accession>
<reference evidence="1 2" key="1">
    <citation type="submission" date="2019-08" db="EMBL/GenBank/DDBJ databases">
        <title>The genome of the soybean aphid Biotype 1, its phylome, world population structure and adaptation to the North American continent.</title>
        <authorList>
            <person name="Giordano R."/>
            <person name="Donthu R.K."/>
            <person name="Hernandez A.G."/>
            <person name="Wright C.L."/>
            <person name="Zimin A.V."/>
        </authorList>
    </citation>
    <scope>NUCLEOTIDE SEQUENCE [LARGE SCALE GENOMIC DNA]</scope>
    <source>
        <tissue evidence="1">Whole aphids</tissue>
    </source>
</reference>
<name>A0A6G0SY95_APHGL</name>
<proteinExistence type="predicted"/>
<protein>
    <submittedName>
        <fullName evidence="1">Uncharacterized protein</fullName>
    </submittedName>
</protein>
<dbReference type="AlphaFoldDB" id="A0A6G0SY95"/>
<dbReference type="PANTHER" id="PTHR46113">
    <property type="entry name" value="SNAC DOMAIN-CONTAINING PROTEIN"/>
    <property type="match status" value="1"/>
</dbReference>
<gene>
    <name evidence="1" type="ORF">AGLY_016294</name>
</gene>
<organism evidence="1 2">
    <name type="scientific">Aphis glycines</name>
    <name type="common">Soybean aphid</name>
    <dbReference type="NCBI Taxonomy" id="307491"/>
    <lineage>
        <taxon>Eukaryota</taxon>
        <taxon>Metazoa</taxon>
        <taxon>Ecdysozoa</taxon>
        <taxon>Arthropoda</taxon>
        <taxon>Hexapoda</taxon>
        <taxon>Insecta</taxon>
        <taxon>Pterygota</taxon>
        <taxon>Neoptera</taxon>
        <taxon>Paraneoptera</taxon>
        <taxon>Hemiptera</taxon>
        <taxon>Sternorrhyncha</taxon>
        <taxon>Aphidomorpha</taxon>
        <taxon>Aphidoidea</taxon>
        <taxon>Aphididae</taxon>
        <taxon>Aphidini</taxon>
        <taxon>Aphis</taxon>
        <taxon>Aphis</taxon>
    </lineage>
</organism>
<dbReference type="OrthoDB" id="6615098at2759"/>